<evidence type="ECO:0000256" key="1">
    <source>
        <dbReference type="ARBA" id="ARBA00022679"/>
    </source>
</evidence>
<proteinExistence type="predicted"/>
<feature type="compositionally biased region" description="Basic and acidic residues" evidence="3">
    <location>
        <begin position="1"/>
        <end position="10"/>
    </location>
</feature>
<feature type="region of interest" description="Disordered" evidence="3">
    <location>
        <begin position="1"/>
        <end position="21"/>
    </location>
</feature>
<sequence length="181" mass="19881">MTIRPARDCDAPGLPGIERSSGEIFRQSPGLEWIADDTVQSEEQHRALIATGVAFVADLPGHGIAAFLNGEVMPDALHIWQIAVHRDRQGRGIGRKLIEAAEQFAADHEIPALTLTTFRDVPWNEPYYQRLGFVTLERGDLGSRLRAVLDAEEQAGMPAARRCAMRKPLHQGHGLMAAVTV</sequence>
<keyword evidence="2" id="KW-0012">Acyltransferase</keyword>
<accession>A0A348G477</accession>
<organism evidence="5 6">
    <name type="scientific">Blastochloris tepida</name>
    <dbReference type="NCBI Taxonomy" id="2233851"/>
    <lineage>
        <taxon>Bacteria</taxon>
        <taxon>Pseudomonadati</taxon>
        <taxon>Pseudomonadota</taxon>
        <taxon>Alphaproteobacteria</taxon>
        <taxon>Hyphomicrobiales</taxon>
        <taxon>Blastochloridaceae</taxon>
        <taxon>Blastochloris</taxon>
    </lineage>
</organism>
<evidence type="ECO:0000313" key="6">
    <source>
        <dbReference type="Proteomes" id="UP000266934"/>
    </source>
</evidence>
<dbReference type="PANTHER" id="PTHR43800:SF1">
    <property type="entry name" value="PEPTIDYL-LYSINE N-ACETYLTRANSFERASE YJAB"/>
    <property type="match status" value="1"/>
</dbReference>
<keyword evidence="6" id="KW-1185">Reference proteome</keyword>
<dbReference type="PANTHER" id="PTHR43800">
    <property type="entry name" value="PEPTIDYL-LYSINE N-ACETYLTRANSFERASE YJAB"/>
    <property type="match status" value="1"/>
</dbReference>
<dbReference type="InterPro" id="IPR016181">
    <property type="entry name" value="Acyl_CoA_acyltransferase"/>
</dbReference>
<reference evidence="5 6" key="1">
    <citation type="submission" date="2018-08" db="EMBL/GenBank/DDBJ databases">
        <title>Complete genome sequencing of Blastochloris tepida GI.</title>
        <authorList>
            <person name="Tsukatani Y."/>
            <person name="Mori H."/>
        </authorList>
    </citation>
    <scope>NUCLEOTIDE SEQUENCE [LARGE SCALE GENOMIC DNA]</scope>
    <source>
        <strain evidence="5 6">GI</strain>
    </source>
</reference>
<dbReference type="CDD" id="cd04301">
    <property type="entry name" value="NAT_SF"/>
    <property type="match status" value="1"/>
</dbReference>
<dbReference type="GO" id="GO:0016747">
    <property type="term" value="F:acyltransferase activity, transferring groups other than amino-acyl groups"/>
    <property type="evidence" value="ECO:0007669"/>
    <property type="project" value="InterPro"/>
</dbReference>
<evidence type="ECO:0000256" key="3">
    <source>
        <dbReference type="SAM" id="MobiDB-lite"/>
    </source>
</evidence>
<dbReference type="SUPFAM" id="SSF55729">
    <property type="entry name" value="Acyl-CoA N-acyltransferases (Nat)"/>
    <property type="match status" value="1"/>
</dbReference>
<name>A0A348G477_9HYPH</name>
<gene>
    <name evidence="5" type="ORF">BLTE_30450</name>
</gene>
<dbReference type="Proteomes" id="UP000266934">
    <property type="component" value="Chromosome"/>
</dbReference>
<protein>
    <submittedName>
        <fullName evidence="5">N-acetyltransferase</fullName>
    </submittedName>
</protein>
<dbReference type="AlphaFoldDB" id="A0A348G477"/>
<dbReference type="EMBL" id="AP018907">
    <property type="protein sequence ID" value="BBF94360.1"/>
    <property type="molecule type" value="Genomic_DNA"/>
</dbReference>
<keyword evidence="1 5" id="KW-0808">Transferase</keyword>
<dbReference type="Gene3D" id="3.40.630.30">
    <property type="match status" value="1"/>
</dbReference>
<dbReference type="Pfam" id="PF00583">
    <property type="entry name" value="Acetyltransf_1"/>
    <property type="match status" value="1"/>
</dbReference>
<dbReference type="InterPro" id="IPR000182">
    <property type="entry name" value="GNAT_dom"/>
</dbReference>
<evidence type="ECO:0000256" key="2">
    <source>
        <dbReference type="ARBA" id="ARBA00023315"/>
    </source>
</evidence>
<feature type="domain" description="N-acetyltransferase" evidence="4">
    <location>
        <begin position="1"/>
        <end position="152"/>
    </location>
</feature>
<evidence type="ECO:0000313" key="5">
    <source>
        <dbReference type="EMBL" id="BBF94360.1"/>
    </source>
</evidence>
<evidence type="ECO:0000259" key="4">
    <source>
        <dbReference type="PROSITE" id="PS51186"/>
    </source>
</evidence>
<dbReference type="KEGG" id="blag:BLTE_30450"/>
<dbReference type="PROSITE" id="PS51186">
    <property type="entry name" value="GNAT"/>
    <property type="match status" value="1"/>
</dbReference>